<comment type="caution">
    <text evidence="5">The sequence shown here is derived from an EMBL/GenBank/DDBJ whole genome shotgun (WGS) entry which is preliminary data.</text>
</comment>
<name>A0A848GA94_9RHOO</name>
<dbReference type="EMBL" id="JABBGA010000024">
    <property type="protein sequence ID" value="NML28280.1"/>
    <property type="molecule type" value="Genomic_DNA"/>
</dbReference>
<evidence type="ECO:0000256" key="2">
    <source>
        <dbReference type="ARBA" id="ARBA00007703"/>
    </source>
</evidence>
<dbReference type="InterPro" id="IPR007809">
    <property type="entry name" value="FlgN-like"/>
</dbReference>
<evidence type="ECO:0000313" key="6">
    <source>
        <dbReference type="Proteomes" id="UP000580043"/>
    </source>
</evidence>
<dbReference type="SUPFAM" id="SSF140566">
    <property type="entry name" value="FlgN-like"/>
    <property type="match status" value="1"/>
</dbReference>
<dbReference type="InterPro" id="IPR036679">
    <property type="entry name" value="FlgN-like_sf"/>
</dbReference>
<protein>
    <submittedName>
        <fullName evidence="5">Flagellar protein FlgN</fullName>
    </submittedName>
</protein>
<evidence type="ECO:0000256" key="3">
    <source>
        <dbReference type="ARBA" id="ARBA00022795"/>
    </source>
</evidence>
<dbReference type="Proteomes" id="UP000580043">
    <property type="component" value="Unassembled WGS sequence"/>
</dbReference>
<reference evidence="5 6" key="1">
    <citation type="submission" date="2020-04" db="EMBL/GenBank/DDBJ databases">
        <title>Zoogloea sp. G-4-1-14 isolated from soil.</title>
        <authorList>
            <person name="Dahal R.H."/>
        </authorList>
    </citation>
    <scope>NUCLEOTIDE SEQUENCE [LARGE SCALE GENOMIC DNA]</scope>
    <source>
        <strain evidence="5 6">G-4-1-14</strain>
    </source>
</reference>
<dbReference type="GO" id="GO:0044780">
    <property type="term" value="P:bacterial-type flagellum assembly"/>
    <property type="evidence" value="ECO:0007669"/>
    <property type="project" value="InterPro"/>
</dbReference>
<keyword evidence="6" id="KW-1185">Reference proteome</keyword>
<dbReference type="AlphaFoldDB" id="A0A848GA94"/>
<evidence type="ECO:0000256" key="1">
    <source>
        <dbReference type="ARBA" id="ARBA00002397"/>
    </source>
</evidence>
<keyword evidence="3" id="KW-1005">Bacterial flagellum biogenesis</keyword>
<dbReference type="Pfam" id="PF05130">
    <property type="entry name" value="FlgN"/>
    <property type="match status" value="1"/>
</dbReference>
<accession>A0A848GA94</accession>
<comment type="function">
    <text evidence="1">Required for the efficient initiation of filament assembly.</text>
</comment>
<evidence type="ECO:0000313" key="5">
    <source>
        <dbReference type="EMBL" id="NML28280.1"/>
    </source>
</evidence>
<keyword evidence="5" id="KW-0969">Cilium</keyword>
<feature type="region of interest" description="Disordered" evidence="4">
    <location>
        <begin position="138"/>
        <end position="158"/>
    </location>
</feature>
<sequence length="158" mass="17571">MAADPGLSNRLARLIHDERTGMRTFLELLKREEALLIAGQIDALSTIAEEKTQLYRSLQRLSDERTMMFARVGAKVSNENIRIVLAQAPDALTAWEEIVTLAEEAKERNRVNGQLIVERLQNNQQALTTLLAAAEHPQIYGPDGQSRPTASSRHLGSV</sequence>
<evidence type="ECO:0000256" key="4">
    <source>
        <dbReference type="SAM" id="MobiDB-lite"/>
    </source>
</evidence>
<keyword evidence="5" id="KW-0966">Cell projection</keyword>
<dbReference type="RefSeq" id="WP_169147809.1">
    <property type="nucleotide sequence ID" value="NZ_JABBGA010000024.1"/>
</dbReference>
<keyword evidence="5" id="KW-0282">Flagellum</keyword>
<organism evidence="5 6">
    <name type="scientific">Zoogloea dura</name>
    <dbReference type="NCBI Taxonomy" id="2728840"/>
    <lineage>
        <taxon>Bacteria</taxon>
        <taxon>Pseudomonadati</taxon>
        <taxon>Pseudomonadota</taxon>
        <taxon>Betaproteobacteria</taxon>
        <taxon>Rhodocyclales</taxon>
        <taxon>Zoogloeaceae</taxon>
        <taxon>Zoogloea</taxon>
    </lineage>
</organism>
<dbReference type="Gene3D" id="1.20.58.300">
    <property type="entry name" value="FlgN-like"/>
    <property type="match status" value="1"/>
</dbReference>
<proteinExistence type="inferred from homology"/>
<comment type="similarity">
    <text evidence="2">Belongs to the FlgN family.</text>
</comment>
<gene>
    <name evidence="5" type="ORF">HHL15_21180</name>
</gene>
<feature type="compositionally biased region" description="Polar residues" evidence="4">
    <location>
        <begin position="146"/>
        <end position="158"/>
    </location>
</feature>